<keyword evidence="14" id="KW-0157">Chromophore</keyword>
<evidence type="ECO:0000259" key="18">
    <source>
        <dbReference type="PROSITE" id="PS50113"/>
    </source>
</evidence>
<evidence type="ECO:0000313" key="19">
    <source>
        <dbReference type="EMBL" id="TDR87296.1"/>
    </source>
</evidence>
<evidence type="ECO:0000256" key="6">
    <source>
        <dbReference type="ARBA" id="ARBA00022606"/>
    </source>
</evidence>
<dbReference type="Proteomes" id="UP000295122">
    <property type="component" value="Unassembled WGS sequence"/>
</dbReference>
<sequence>MNAPVVPRLAALVLPPGLDPAPIAAALHLAGIAPLSVPLPWSATADLAHDLRRCGLAIVVEKALDGDDLDHIATVLAAETTMADYPVIILSSRPRLQARLERAERRLAGLAEVMVLDWPPHPATLAGLARAALAGRRRDTEFRERVASLEASRAASVRSDERLKFAIAAAKLGFWELSFPERRLVASDLCKVNLGLPPDEDLTYDGLLDIVHPEDRQKLLDLAQQAIDGHTDYDIECRIAVPSPGQRWAEIRGRATYENGEATGMVGLCLDITERKAAEDRQHFLMRELHHRVKNTLSTVQAIVGATARGATSIDQFYRDFTGRVISLANTHTVLTEELWQRASLHELLAKELDLYDHGNERVRVNGPPLELPSGFAVPLGMAFHELATNAAKYGALANGAGTVSIDWTVDETDRPPRVRVAWTEQDGPPVSPPTRQGFGTRLLERVLTAQMHAEVGIDYDPAGLRVQVSFRLPEGTAGMPSKG</sequence>
<dbReference type="InterPro" id="IPR035965">
    <property type="entry name" value="PAS-like_dom_sf"/>
</dbReference>
<dbReference type="EMBL" id="SNZR01000016">
    <property type="protein sequence ID" value="TDR87296.1"/>
    <property type="molecule type" value="Genomic_DNA"/>
</dbReference>
<evidence type="ECO:0000256" key="5">
    <source>
        <dbReference type="ARBA" id="ARBA00022553"/>
    </source>
</evidence>
<evidence type="ECO:0000256" key="16">
    <source>
        <dbReference type="ARBA" id="ARBA00023170"/>
    </source>
</evidence>
<dbReference type="CDD" id="cd00130">
    <property type="entry name" value="PAS"/>
    <property type="match status" value="1"/>
</dbReference>
<dbReference type="GO" id="GO:0004673">
    <property type="term" value="F:protein histidine kinase activity"/>
    <property type="evidence" value="ECO:0007669"/>
    <property type="project" value="UniProtKB-EC"/>
</dbReference>
<keyword evidence="11" id="KW-0547">Nucleotide-binding</keyword>
<dbReference type="Gene3D" id="2.10.70.100">
    <property type="match status" value="1"/>
</dbReference>
<evidence type="ECO:0000256" key="15">
    <source>
        <dbReference type="ARBA" id="ARBA00023026"/>
    </source>
</evidence>
<evidence type="ECO:0000313" key="20">
    <source>
        <dbReference type="Proteomes" id="UP000295122"/>
    </source>
</evidence>
<evidence type="ECO:0000256" key="10">
    <source>
        <dbReference type="ARBA" id="ARBA00022737"/>
    </source>
</evidence>
<dbReference type="SMART" id="SM00911">
    <property type="entry name" value="HWE_HK"/>
    <property type="match status" value="1"/>
</dbReference>
<dbReference type="EC" id="2.7.13.3" evidence="2"/>
<dbReference type="PROSITE" id="PS50112">
    <property type="entry name" value="PAS"/>
    <property type="match status" value="1"/>
</dbReference>
<dbReference type="InterPro" id="IPR001610">
    <property type="entry name" value="PAC"/>
</dbReference>
<keyword evidence="5" id="KW-0597">Phosphoprotein</keyword>
<evidence type="ECO:0000256" key="2">
    <source>
        <dbReference type="ARBA" id="ARBA00012438"/>
    </source>
</evidence>
<dbReference type="RefSeq" id="WP_166652585.1">
    <property type="nucleotide sequence ID" value="NZ_SNZR01000016.1"/>
</dbReference>
<dbReference type="SUPFAM" id="SSF55785">
    <property type="entry name" value="PYP-like sensor domain (PAS domain)"/>
    <property type="match status" value="1"/>
</dbReference>
<feature type="domain" description="PAC" evidence="18">
    <location>
        <begin position="233"/>
        <end position="284"/>
    </location>
</feature>
<evidence type="ECO:0000256" key="11">
    <source>
        <dbReference type="ARBA" id="ARBA00022741"/>
    </source>
</evidence>
<evidence type="ECO:0000256" key="12">
    <source>
        <dbReference type="ARBA" id="ARBA00022777"/>
    </source>
</evidence>
<evidence type="ECO:0000256" key="8">
    <source>
        <dbReference type="ARBA" id="ARBA00022643"/>
    </source>
</evidence>
<comment type="catalytic activity">
    <reaction evidence="1">
        <text>ATP + protein L-histidine = ADP + protein N-phospho-L-histidine.</text>
        <dbReference type="EC" id="2.7.13.3"/>
    </reaction>
</comment>
<keyword evidence="13" id="KW-0067">ATP-binding</keyword>
<dbReference type="InterPro" id="IPR011102">
    <property type="entry name" value="Sig_transdc_His_kinase_HWE"/>
</dbReference>
<keyword evidence="16" id="KW-0675">Receptor</keyword>
<dbReference type="Gene3D" id="3.30.565.10">
    <property type="entry name" value="Histidine kinase-like ATPase, C-terminal domain"/>
    <property type="match status" value="1"/>
</dbReference>
<keyword evidence="12" id="KW-0418">Kinase</keyword>
<dbReference type="InterPro" id="IPR036890">
    <property type="entry name" value="HATPase_C_sf"/>
</dbReference>
<keyword evidence="7" id="KW-0285">Flavoprotein</keyword>
<evidence type="ECO:0000256" key="14">
    <source>
        <dbReference type="ARBA" id="ARBA00022991"/>
    </source>
</evidence>
<keyword evidence="15" id="KW-0843">Virulence</keyword>
<evidence type="ECO:0000256" key="1">
    <source>
        <dbReference type="ARBA" id="ARBA00000085"/>
    </source>
</evidence>
<keyword evidence="8" id="KW-0288">FMN</keyword>
<keyword evidence="20" id="KW-1185">Reference proteome</keyword>
<dbReference type="GO" id="GO:0009881">
    <property type="term" value="F:photoreceptor activity"/>
    <property type="evidence" value="ECO:0007669"/>
    <property type="project" value="UniProtKB-KW"/>
</dbReference>
<evidence type="ECO:0000259" key="17">
    <source>
        <dbReference type="PROSITE" id="PS50112"/>
    </source>
</evidence>
<dbReference type="Pfam" id="PF08447">
    <property type="entry name" value="PAS_3"/>
    <property type="match status" value="1"/>
</dbReference>
<dbReference type="SMART" id="SM00086">
    <property type="entry name" value="PAC"/>
    <property type="match status" value="1"/>
</dbReference>
<organism evidence="19 20">
    <name type="scientific">Enterovirga rhinocerotis</name>
    <dbReference type="NCBI Taxonomy" id="1339210"/>
    <lineage>
        <taxon>Bacteria</taxon>
        <taxon>Pseudomonadati</taxon>
        <taxon>Pseudomonadota</taxon>
        <taxon>Alphaproteobacteria</taxon>
        <taxon>Hyphomicrobiales</taxon>
        <taxon>Methylobacteriaceae</taxon>
        <taxon>Enterovirga</taxon>
    </lineage>
</organism>
<dbReference type="InterPro" id="IPR000014">
    <property type="entry name" value="PAS"/>
</dbReference>
<evidence type="ECO:0000256" key="4">
    <source>
        <dbReference type="ARBA" id="ARBA00022543"/>
    </source>
</evidence>
<dbReference type="AlphaFoldDB" id="A0A4R7BTG5"/>
<evidence type="ECO:0000256" key="9">
    <source>
        <dbReference type="ARBA" id="ARBA00022679"/>
    </source>
</evidence>
<feature type="domain" description="PAS" evidence="17">
    <location>
        <begin position="194"/>
        <end position="230"/>
    </location>
</feature>
<dbReference type="InterPro" id="IPR000700">
    <property type="entry name" value="PAS-assoc_C"/>
</dbReference>
<dbReference type="NCBIfam" id="TIGR00229">
    <property type="entry name" value="sensory_box"/>
    <property type="match status" value="1"/>
</dbReference>
<dbReference type="Pfam" id="PF07536">
    <property type="entry name" value="HWE_HK"/>
    <property type="match status" value="1"/>
</dbReference>
<keyword evidence="10" id="KW-0677">Repeat</keyword>
<dbReference type="GO" id="GO:0005524">
    <property type="term" value="F:ATP binding"/>
    <property type="evidence" value="ECO:0007669"/>
    <property type="project" value="UniProtKB-KW"/>
</dbReference>
<dbReference type="InterPro" id="IPR013655">
    <property type="entry name" value="PAS_fold_3"/>
</dbReference>
<keyword evidence="6" id="KW-0716">Sensory transduction</keyword>
<keyword evidence="9" id="KW-0808">Transferase</keyword>
<gene>
    <name evidence="19" type="ORF">EV668_4377</name>
</gene>
<name>A0A4R7BTG5_9HYPH</name>
<evidence type="ECO:0000256" key="7">
    <source>
        <dbReference type="ARBA" id="ARBA00022630"/>
    </source>
</evidence>
<dbReference type="Gene3D" id="3.30.450.20">
    <property type="entry name" value="PAS domain"/>
    <property type="match status" value="1"/>
</dbReference>
<accession>A0A4R7BTG5</accession>
<keyword evidence="4" id="KW-0600">Photoreceptor protein</keyword>
<proteinExistence type="predicted"/>
<evidence type="ECO:0000256" key="13">
    <source>
        <dbReference type="ARBA" id="ARBA00022840"/>
    </source>
</evidence>
<dbReference type="PANTHER" id="PTHR41523">
    <property type="entry name" value="TWO-COMPONENT SYSTEM SENSOR PROTEIN"/>
    <property type="match status" value="1"/>
</dbReference>
<comment type="caution">
    <text evidence="19">The sequence shown here is derived from an EMBL/GenBank/DDBJ whole genome shotgun (WGS) entry which is preliminary data.</text>
</comment>
<dbReference type="PROSITE" id="PS50113">
    <property type="entry name" value="PAC"/>
    <property type="match status" value="1"/>
</dbReference>
<protein>
    <recommendedName>
        <fullName evidence="3">Blue-light-activated histidine kinase</fullName>
        <ecNumber evidence="2">2.7.13.3</ecNumber>
    </recommendedName>
</protein>
<dbReference type="PANTHER" id="PTHR41523:SF8">
    <property type="entry name" value="ETHYLENE RESPONSE SENSOR PROTEIN"/>
    <property type="match status" value="1"/>
</dbReference>
<evidence type="ECO:0000256" key="3">
    <source>
        <dbReference type="ARBA" id="ARBA00021740"/>
    </source>
</evidence>
<reference evidence="19 20" key="1">
    <citation type="submission" date="2019-03" db="EMBL/GenBank/DDBJ databases">
        <title>Genomic Encyclopedia of Type Strains, Phase IV (KMG-IV): sequencing the most valuable type-strain genomes for metagenomic binning, comparative biology and taxonomic classification.</title>
        <authorList>
            <person name="Goeker M."/>
        </authorList>
    </citation>
    <scope>NUCLEOTIDE SEQUENCE [LARGE SCALE GENOMIC DNA]</scope>
    <source>
        <strain evidence="19 20">DSM 25903</strain>
    </source>
</reference>